<evidence type="ECO:0000313" key="3">
    <source>
        <dbReference type="Proteomes" id="UP000698800"/>
    </source>
</evidence>
<dbReference type="Gene3D" id="3.40.50.150">
    <property type="entry name" value="Vaccinia Virus protein VP39"/>
    <property type="match status" value="1"/>
</dbReference>
<keyword evidence="3" id="KW-1185">Reference proteome</keyword>
<dbReference type="InterPro" id="IPR013216">
    <property type="entry name" value="Methyltransf_11"/>
</dbReference>
<evidence type="ECO:0000259" key="1">
    <source>
        <dbReference type="Pfam" id="PF08241"/>
    </source>
</evidence>
<sequence>MSRTFAPLVSELRGVDISENMVHEYNTRASNQGLTRQEMNAICADLLATTPSPSLGSPEFFDFDLAVVGLGFHHFADPVLAAKRLVERLKPHTGVLLATDFTPHAPILHGHGEHFFHKAEHTVSHHGFSEEVIKEVFEEAGCVDVGVVVLGKGFTMGEGETGFERSVFLARGRRA</sequence>
<feature type="domain" description="Methyltransferase type 11" evidence="1">
    <location>
        <begin position="4"/>
        <end position="92"/>
    </location>
</feature>
<gene>
    <name evidence="2" type="ORF">FGG08_002469</name>
</gene>
<dbReference type="AlphaFoldDB" id="A0A9P8ICU6"/>
<dbReference type="Proteomes" id="UP000698800">
    <property type="component" value="Unassembled WGS sequence"/>
</dbReference>
<dbReference type="OrthoDB" id="3647at2759"/>
<name>A0A9P8ICU6_9PEZI</name>
<reference evidence="2" key="1">
    <citation type="submission" date="2021-03" db="EMBL/GenBank/DDBJ databases">
        <title>Comparative genomics and phylogenomic investigation of the class Geoglossomycetes provide insights into ecological specialization and systematics.</title>
        <authorList>
            <person name="Melie T."/>
            <person name="Pirro S."/>
            <person name="Miller A.N."/>
            <person name="Quandt A."/>
        </authorList>
    </citation>
    <scope>NUCLEOTIDE SEQUENCE</scope>
    <source>
        <strain evidence="2">GBOQ0MN5Z8</strain>
    </source>
</reference>
<accession>A0A9P8ICU6</accession>
<dbReference type="SUPFAM" id="SSF53335">
    <property type="entry name" value="S-adenosyl-L-methionine-dependent methyltransferases"/>
    <property type="match status" value="1"/>
</dbReference>
<comment type="caution">
    <text evidence="2">The sequence shown here is derived from an EMBL/GenBank/DDBJ whole genome shotgun (WGS) entry which is preliminary data.</text>
</comment>
<dbReference type="GO" id="GO:0008757">
    <property type="term" value="F:S-adenosylmethionine-dependent methyltransferase activity"/>
    <property type="evidence" value="ECO:0007669"/>
    <property type="project" value="InterPro"/>
</dbReference>
<proteinExistence type="predicted"/>
<protein>
    <recommendedName>
        <fullName evidence="1">Methyltransferase type 11 domain-containing protein</fullName>
    </recommendedName>
</protein>
<organism evidence="2 3">
    <name type="scientific">Glutinoglossum americanum</name>
    <dbReference type="NCBI Taxonomy" id="1670608"/>
    <lineage>
        <taxon>Eukaryota</taxon>
        <taxon>Fungi</taxon>
        <taxon>Dikarya</taxon>
        <taxon>Ascomycota</taxon>
        <taxon>Pezizomycotina</taxon>
        <taxon>Geoglossomycetes</taxon>
        <taxon>Geoglossales</taxon>
        <taxon>Geoglossaceae</taxon>
        <taxon>Glutinoglossum</taxon>
    </lineage>
</organism>
<evidence type="ECO:0000313" key="2">
    <source>
        <dbReference type="EMBL" id="KAH0543208.1"/>
    </source>
</evidence>
<dbReference type="EMBL" id="JAGHQL010000037">
    <property type="protein sequence ID" value="KAH0543208.1"/>
    <property type="molecule type" value="Genomic_DNA"/>
</dbReference>
<dbReference type="Pfam" id="PF08241">
    <property type="entry name" value="Methyltransf_11"/>
    <property type="match status" value="1"/>
</dbReference>
<dbReference type="InterPro" id="IPR029063">
    <property type="entry name" value="SAM-dependent_MTases_sf"/>
</dbReference>